<evidence type="ECO:0000256" key="1">
    <source>
        <dbReference type="SAM" id="MobiDB-lite"/>
    </source>
</evidence>
<protein>
    <submittedName>
        <fullName evidence="3">Uncharacterized protein</fullName>
    </submittedName>
</protein>
<evidence type="ECO:0000313" key="4">
    <source>
        <dbReference type="Proteomes" id="UP001202328"/>
    </source>
</evidence>
<accession>A0AAD4T334</accession>
<feature type="transmembrane region" description="Helical" evidence="2">
    <location>
        <begin position="86"/>
        <end position="107"/>
    </location>
</feature>
<gene>
    <name evidence="3" type="ORF">MKW98_009237</name>
</gene>
<name>A0AAD4T334_9MAGN</name>
<reference evidence="3" key="1">
    <citation type="submission" date="2022-04" db="EMBL/GenBank/DDBJ databases">
        <title>A functionally conserved STORR gene fusion in Papaver species that diverged 16.8 million years ago.</title>
        <authorList>
            <person name="Catania T."/>
        </authorList>
    </citation>
    <scope>NUCLEOTIDE SEQUENCE</scope>
    <source>
        <strain evidence="3">S-188037</strain>
    </source>
</reference>
<organism evidence="3 4">
    <name type="scientific">Papaver atlanticum</name>
    <dbReference type="NCBI Taxonomy" id="357466"/>
    <lineage>
        <taxon>Eukaryota</taxon>
        <taxon>Viridiplantae</taxon>
        <taxon>Streptophyta</taxon>
        <taxon>Embryophyta</taxon>
        <taxon>Tracheophyta</taxon>
        <taxon>Spermatophyta</taxon>
        <taxon>Magnoliopsida</taxon>
        <taxon>Ranunculales</taxon>
        <taxon>Papaveraceae</taxon>
        <taxon>Papaveroideae</taxon>
        <taxon>Papaver</taxon>
    </lineage>
</organism>
<keyword evidence="4" id="KW-1185">Reference proteome</keyword>
<keyword evidence="2" id="KW-0472">Membrane</keyword>
<keyword evidence="2" id="KW-0812">Transmembrane</keyword>
<feature type="region of interest" description="Disordered" evidence="1">
    <location>
        <begin position="37"/>
        <end position="80"/>
    </location>
</feature>
<dbReference type="AlphaFoldDB" id="A0AAD4T334"/>
<keyword evidence="2" id="KW-1133">Transmembrane helix</keyword>
<dbReference type="EMBL" id="JAJJMB010006586">
    <property type="protein sequence ID" value="KAI3934256.1"/>
    <property type="molecule type" value="Genomic_DNA"/>
</dbReference>
<sequence>FTGTLDVLPNLPLDNLNVENNQFIGWIPAQLKGIKNLKSGGNQWNSGPAPPGPPRRAKPKSKSDGNDNDQSNTKGDGKKSGLGTGAIAGIFVVALLVVGAAVAFFLVKKKRKSKKSSTDIEKLEEEDHHFTLASNKVKEMKSLQTEPAKKTFETSSAAVNLRPPPIKSFDEEEFSAKPVVCHIVWEPLAQRRSSFQGNSHFPLAAEVAKKAGAAPACNIRPFNSTRQGNWNKQR</sequence>
<evidence type="ECO:0000313" key="3">
    <source>
        <dbReference type="EMBL" id="KAI3934256.1"/>
    </source>
</evidence>
<proteinExistence type="predicted"/>
<evidence type="ECO:0000256" key="2">
    <source>
        <dbReference type="SAM" id="Phobius"/>
    </source>
</evidence>
<feature type="non-terminal residue" evidence="3">
    <location>
        <position position="234"/>
    </location>
</feature>
<comment type="caution">
    <text evidence="3">The sequence shown here is derived from an EMBL/GenBank/DDBJ whole genome shotgun (WGS) entry which is preliminary data.</text>
</comment>
<dbReference type="Proteomes" id="UP001202328">
    <property type="component" value="Unassembled WGS sequence"/>
</dbReference>